<keyword evidence="7" id="KW-0684">Rhamnose metabolism</keyword>
<dbReference type="SUPFAM" id="SSF53067">
    <property type="entry name" value="Actin-like ATPase domain"/>
    <property type="match status" value="2"/>
</dbReference>
<keyword evidence="6" id="KW-1015">Disulfide bond</keyword>
<feature type="domain" description="Carbohydrate kinase FGGY C-terminal" evidence="9">
    <location>
        <begin position="263"/>
        <end position="455"/>
    </location>
</feature>
<evidence type="ECO:0000256" key="3">
    <source>
        <dbReference type="ARBA" id="ARBA00022741"/>
    </source>
</evidence>
<dbReference type="Pfam" id="PF02782">
    <property type="entry name" value="FGGY_C"/>
    <property type="match status" value="1"/>
</dbReference>
<keyword evidence="11" id="KW-1185">Reference proteome</keyword>
<keyword evidence="3" id="KW-0547">Nucleotide-binding</keyword>
<evidence type="ECO:0000256" key="5">
    <source>
        <dbReference type="ARBA" id="ARBA00022840"/>
    </source>
</evidence>
<dbReference type="InterPro" id="IPR018485">
    <property type="entry name" value="FGGY_C"/>
</dbReference>
<dbReference type="PANTHER" id="PTHR10196">
    <property type="entry name" value="SUGAR KINASE"/>
    <property type="match status" value="1"/>
</dbReference>
<comment type="caution">
    <text evidence="10">The sequence shown here is derived from an EMBL/GenBank/DDBJ whole genome shotgun (WGS) entry which is preliminary data.</text>
</comment>
<sequence length="503" mass="52026">MPPTRTHSFAAVDLGASSGRVMVARVGPGTLDLQEVHRFANRPVRTGGTLHWDVLALYRGVLDGLRAAGAAAGGPLAGVGIDSWAVDYGLLDADGALLGNPVHYRDTRTDGAPEKVAAALPPEELYAATGIQHLPFNTVFQLVAAQGTPQLAAAQQLLLIPDLISYWLTGEAGTEITNASTTQLVDPRTRTWSPVVAARLGIDLGLFPPLRSPGDPAGPLRSGVLAETGLTGPVPVTAVGSHDTASAVVAVPADGGGDGSGFAYIATGTWSLAGLELDRPVLTEASRAANFTNELGVDGTVRYLRNIMGLWLLQECLRTWEAQGDPQHLAALLDGAARAAPLRSVVDAGDPVFLAPDDMPRRIARACARTGQPEPRTPVETTRCVLDSLALAHRAAVEEAQALSGRTAGTVHVVGGGAHNTLLCRLTADATGLPVVAGPAEAAALGNVLVQARAAGVVGGGLAGLRALVRATQPLRYYRPAGDRSAWDEAADRIGTGCRGRRT</sequence>
<evidence type="ECO:0000256" key="1">
    <source>
        <dbReference type="ARBA" id="ARBA00009156"/>
    </source>
</evidence>
<evidence type="ECO:0000256" key="2">
    <source>
        <dbReference type="ARBA" id="ARBA00022679"/>
    </source>
</evidence>
<name>A0ABN3WUH2_9ACTN</name>
<feature type="domain" description="Carbohydrate kinase FGGY N-terminal" evidence="8">
    <location>
        <begin position="11"/>
        <end position="249"/>
    </location>
</feature>
<evidence type="ECO:0000313" key="11">
    <source>
        <dbReference type="Proteomes" id="UP001500403"/>
    </source>
</evidence>
<comment type="similarity">
    <text evidence="1">Belongs to the FGGY kinase family.</text>
</comment>
<dbReference type="Pfam" id="PF00370">
    <property type="entry name" value="FGGY_N"/>
    <property type="match status" value="1"/>
</dbReference>
<dbReference type="EMBL" id="BAAAUD010000012">
    <property type="protein sequence ID" value="GAA2926928.1"/>
    <property type="molecule type" value="Genomic_DNA"/>
</dbReference>
<dbReference type="Proteomes" id="UP001500403">
    <property type="component" value="Unassembled WGS sequence"/>
</dbReference>
<dbReference type="PANTHER" id="PTHR10196:SF93">
    <property type="entry name" value="L-RHAMNULOKINASE"/>
    <property type="match status" value="1"/>
</dbReference>
<evidence type="ECO:0000259" key="8">
    <source>
        <dbReference type="Pfam" id="PF00370"/>
    </source>
</evidence>
<dbReference type="InterPro" id="IPR018484">
    <property type="entry name" value="FGGY_N"/>
</dbReference>
<keyword evidence="4" id="KW-0418">Kinase</keyword>
<dbReference type="RefSeq" id="WP_344491005.1">
    <property type="nucleotide sequence ID" value="NZ_BAAAUD010000012.1"/>
</dbReference>
<organism evidence="10 11">
    <name type="scientific">Streptomyces enissocaesilis</name>
    <dbReference type="NCBI Taxonomy" id="332589"/>
    <lineage>
        <taxon>Bacteria</taxon>
        <taxon>Bacillati</taxon>
        <taxon>Actinomycetota</taxon>
        <taxon>Actinomycetes</taxon>
        <taxon>Kitasatosporales</taxon>
        <taxon>Streptomycetaceae</taxon>
        <taxon>Streptomyces</taxon>
        <taxon>Streptomyces rochei group</taxon>
    </lineage>
</organism>
<evidence type="ECO:0000256" key="4">
    <source>
        <dbReference type="ARBA" id="ARBA00022777"/>
    </source>
</evidence>
<dbReference type="Gene3D" id="3.30.420.40">
    <property type="match status" value="2"/>
</dbReference>
<accession>A0ABN3WUH2</accession>
<proteinExistence type="inferred from homology"/>
<evidence type="ECO:0000313" key="10">
    <source>
        <dbReference type="EMBL" id="GAA2926928.1"/>
    </source>
</evidence>
<evidence type="ECO:0000256" key="7">
    <source>
        <dbReference type="ARBA" id="ARBA00023308"/>
    </source>
</evidence>
<evidence type="ECO:0000259" key="9">
    <source>
        <dbReference type="Pfam" id="PF02782"/>
    </source>
</evidence>
<dbReference type="CDD" id="cd07771">
    <property type="entry name" value="ASKHA_NBD_FGGY_RhaB-like"/>
    <property type="match status" value="1"/>
</dbReference>
<dbReference type="InterPro" id="IPR043129">
    <property type="entry name" value="ATPase_NBD"/>
</dbReference>
<keyword evidence="5" id="KW-0067">ATP-binding</keyword>
<gene>
    <name evidence="10" type="ORF">GCM10010446_09170</name>
</gene>
<dbReference type="InterPro" id="IPR013449">
    <property type="entry name" value="Rhamnulokinase"/>
</dbReference>
<protein>
    <submittedName>
        <fullName evidence="10">Rhamnulokinase family protein</fullName>
    </submittedName>
</protein>
<reference evidence="10 11" key="1">
    <citation type="journal article" date="2019" name="Int. J. Syst. Evol. Microbiol.">
        <title>The Global Catalogue of Microorganisms (GCM) 10K type strain sequencing project: providing services to taxonomists for standard genome sequencing and annotation.</title>
        <authorList>
            <consortium name="The Broad Institute Genomics Platform"/>
            <consortium name="The Broad Institute Genome Sequencing Center for Infectious Disease"/>
            <person name="Wu L."/>
            <person name="Ma J."/>
        </authorList>
    </citation>
    <scope>NUCLEOTIDE SEQUENCE [LARGE SCALE GENOMIC DNA]</scope>
    <source>
        <strain evidence="10 11">JCM 9088</strain>
    </source>
</reference>
<evidence type="ECO:0000256" key="6">
    <source>
        <dbReference type="ARBA" id="ARBA00023157"/>
    </source>
</evidence>
<keyword evidence="2" id="KW-0808">Transferase</keyword>